<dbReference type="AlphaFoldDB" id="A0A9D1J346"/>
<comment type="caution">
    <text evidence="1">The sequence shown here is derived from an EMBL/GenBank/DDBJ whole genome shotgun (WGS) entry which is preliminary data.</text>
</comment>
<dbReference type="Proteomes" id="UP000824232">
    <property type="component" value="Unassembled WGS sequence"/>
</dbReference>
<gene>
    <name evidence="1" type="ORF">IAB38_01820</name>
</gene>
<reference evidence="1" key="2">
    <citation type="journal article" date="2021" name="PeerJ">
        <title>Extensive microbial diversity within the chicken gut microbiome revealed by metagenomics and culture.</title>
        <authorList>
            <person name="Gilroy R."/>
            <person name="Ravi A."/>
            <person name="Getino M."/>
            <person name="Pursley I."/>
            <person name="Horton D.L."/>
            <person name="Alikhan N.F."/>
            <person name="Baker D."/>
            <person name="Gharbi K."/>
            <person name="Hall N."/>
            <person name="Watson M."/>
            <person name="Adriaenssens E.M."/>
            <person name="Foster-Nyarko E."/>
            <person name="Jarju S."/>
            <person name="Secka A."/>
            <person name="Antonio M."/>
            <person name="Oren A."/>
            <person name="Chaudhuri R.R."/>
            <person name="La Ragione R."/>
            <person name="Hildebrand F."/>
            <person name="Pallen M.J."/>
        </authorList>
    </citation>
    <scope>NUCLEOTIDE SEQUENCE</scope>
    <source>
        <strain evidence="1">CHK184-20233</strain>
    </source>
</reference>
<accession>A0A9D1J346</accession>
<evidence type="ECO:0000313" key="2">
    <source>
        <dbReference type="Proteomes" id="UP000824232"/>
    </source>
</evidence>
<evidence type="ECO:0000313" key="1">
    <source>
        <dbReference type="EMBL" id="HIR58764.1"/>
    </source>
</evidence>
<name>A0A9D1J346_9FIRM</name>
<proteinExistence type="predicted"/>
<organism evidence="1 2">
    <name type="scientific">Candidatus Onthousia excrementipullorum</name>
    <dbReference type="NCBI Taxonomy" id="2840884"/>
    <lineage>
        <taxon>Bacteria</taxon>
        <taxon>Bacillati</taxon>
        <taxon>Bacillota</taxon>
        <taxon>Bacilli</taxon>
        <taxon>Candidatus Onthousia</taxon>
    </lineage>
</organism>
<reference evidence="1" key="1">
    <citation type="submission" date="2020-10" db="EMBL/GenBank/DDBJ databases">
        <authorList>
            <person name="Gilroy R."/>
        </authorList>
    </citation>
    <scope>NUCLEOTIDE SEQUENCE</scope>
    <source>
        <strain evidence="1">CHK184-20233</strain>
    </source>
</reference>
<dbReference type="EMBL" id="DVHC01000021">
    <property type="protein sequence ID" value="HIR58764.1"/>
    <property type="molecule type" value="Genomic_DNA"/>
</dbReference>
<protein>
    <submittedName>
        <fullName evidence="1">Uncharacterized protein</fullName>
    </submittedName>
</protein>
<sequence length="92" mass="11270">MDYNLIYQELLLDIKNSNLAFNIRKSLNDIYNDKDLISLINKYRETEDETIKKEIYNNEKFMRYKRLENETNLLIMKLNKIFKEIGERDENN</sequence>